<dbReference type="SUPFAM" id="SSF51735">
    <property type="entry name" value="NAD(P)-binding Rossmann-fold domains"/>
    <property type="match status" value="1"/>
</dbReference>
<feature type="domain" description="Saccharopine dehydrogenase NADP binding" evidence="1">
    <location>
        <begin position="5"/>
        <end position="75"/>
    </location>
</feature>
<dbReference type="Pfam" id="PF03435">
    <property type="entry name" value="Sacchrp_dh_NADP"/>
    <property type="match status" value="1"/>
</dbReference>
<reference evidence="2" key="1">
    <citation type="journal article" date="2014" name="Front. Microbiol.">
        <title>High frequency of phylogenetically diverse reductive dehalogenase-homologous genes in deep subseafloor sedimentary metagenomes.</title>
        <authorList>
            <person name="Kawai M."/>
            <person name="Futagami T."/>
            <person name="Toyoda A."/>
            <person name="Takaki Y."/>
            <person name="Nishi S."/>
            <person name="Hori S."/>
            <person name="Arai W."/>
            <person name="Tsubouchi T."/>
            <person name="Morono Y."/>
            <person name="Uchiyama I."/>
            <person name="Ito T."/>
            <person name="Fujiyama A."/>
            <person name="Inagaki F."/>
            <person name="Takami H."/>
        </authorList>
    </citation>
    <scope>NUCLEOTIDE SEQUENCE</scope>
    <source>
        <strain evidence="2">Expedition CK06-06</strain>
    </source>
</reference>
<dbReference type="AlphaFoldDB" id="X0ZC99"/>
<organism evidence="2">
    <name type="scientific">marine sediment metagenome</name>
    <dbReference type="NCBI Taxonomy" id="412755"/>
    <lineage>
        <taxon>unclassified sequences</taxon>
        <taxon>metagenomes</taxon>
        <taxon>ecological metagenomes</taxon>
    </lineage>
</organism>
<protein>
    <recommendedName>
        <fullName evidence="1">Saccharopine dehydrogenase NADP binding domain-containing protein</fullName>
    </recommendedName>
</protein>
<dbReference type="InterPro" id="IPR036291">
    <property type="entry name" value="NAD(P)-bd_dom_sf"/>
</dbReference>
<dbReference type="EMBL" id="BARS01054143">
    <property type="protein sequence ID" value="GAG45996.1"/>
    <property type="molecule type" value="Genomic_DNA"/>
</dbReference>
<gene>
    <name evidence="2" type="ORF">S01H1_80211</name>
</gene>
<proteinExistence type="predicted"/>
<name>X0ZC99_9ZZZZ</name>
<sequence length="76" mass="8695">MSHFLVLGAGKMGVVLAKDLVETDSRNKVTLVDISPNQLRHAEEFIKNKRLFPLQRDVEDTKQREEIFKGKDVVLC</sequence>
<accession>X0ZC99</accession>
<evidence type="ECO:0000259" key="1">
    <source>
        <dbReference type="Pfam" id="PF03435"/>
    </source>
</evidence>
<dbReference type="InterPro" id="IPR005097">
    <property type="entry name" value="Sacchrp_dh_NADP-bd"/>
</dbReference>
<evidence type="ECO:0000313" key="2">
    <source>
        <dbReference type="EMBL" id="GAG45996.1"/>
    </source>
</evidence>
<dbReference type="Gene3D" id="3.40.50.720">
    <property type="entry name" value="NAD(P)-binding Rossmann-like Domain"/>
    <property type="match status" value="1"/>
</dbReference>
<comment type="caution">
    <text evidence="2">The sequence shown here is derived from an EMBL/GenBank/DDBJ whole genome shotgun (WGS) entry which is preliminary data.</text>
</comment>
<feature type="non-terminal residue" evidence="2">
    <location>
        <position position="76"/>
    </location>
</feature>